<evidence type="ECO:0000313" key="9">
    <source>
        <dbReference type="EMBL" id="EKU45846.1"/>
    </source>
</evidence>
<dbReference type="PANTHER" id="PTHR43124">
    <property type="entry name" value="PURINE EFFLUX PUMP PBUE"/>
    <property type="match status" value="1"/>
</dbReference>
<dbReference type="OrthoDB" id="337363at2"/>
<dbReference type="CDD" id="cd17324">
    <property type="entry name" value="MFS_NepI_like"/>
    <property type="match status" value="1"/>
</dbReference>
<feature type="transmembrane region" description="Helical" evidence="7">
    <location>
        <begin position="358"/>
        <end position="375"/>
    </location>
</feature>
<dbReference type="Pfam" id="PF07690">
    <property type="entry name" value="MFS_1"/>
    <property type="match status" value="1"/>
</dbReference>
<evidence type="ECO:0000256" key="7">
    <source>
        <dbReference type="SAM" id="Phobius"/>
    </source>
</evidence>
<dbReference type="PATRIC" id="fig|1229783.3.peg.2120"/>
<name>K9AIG5_9STAP</name>
<evidence type="ECO:0000256" key="6">
    <source>
        <dbReference type="ARBA" id="ARBA00023136"/>
    </source>
</evidence>
<feature type="transmembrane region" description="Helical" evidence="7">
    <location>
        <begin position="206"/>
        <end position="224"/>
    </location>
</feature>
<feature type="transmembrane region" description="Helical" evidence="7">
    <location>
        <begin position="267"/>
        <end position="285"/>
    </location>
</feature>
<gene>
    <name evidence="9" type="ORF">C273_10662</name>
</gene>
<keyword evidence="6 7" id="KW-0472">Membrane</keyword>
<evidence type="ECO:0000313" key="10">
    <source>
        <dbReference type="Proteomes" id="UP000009885"/>
    </source>
</evidence>
<accession>K9AIG5</accession>
<evidence type="ECO:0000256" key="5">
    <source>
        <dbReference type="ARBA" id="ARBA00022989"/>
    </source>
</evidence>
<dbReference type="Gene3D" id="1.20.1250.20">
    <property type="entry name" value="MFS general substrate transporter like domains"/>
    <property type="match status" value="1"/>
</dbReference>
<comment type="caution">
    <text evidence="9">The sequence shown here is derived from an EMBL/GenBank/DDBJ whole genome shotgun (WGS) entry which is preliminary data.</text>
</comment>
<keyword evidence="3" id="KW-1003">Cell membrane</keyword>
<evidence type="ECO:0000256" key="4">
    <source>
        <dbReference type="ARBA" id="ARBA00022692"/>
    </source>
</evidence>
<keyword evidence="5 7" id="KW-1133">Transmembrane helix</keyword>
<dbReference type="GO" id="GO:0022857">
    <property type="term" value="F:transmembrane transporter activity"/>
    <property type="evidence" value="ECO:0007669"/>
    <property type="project" value="InterPro"/>
</dbReference>
<organism evidence="9 10">
    <name type="scientific">Staphylococcus massiliensis S46</name>
    <dbReference type="NCBI Taxonomy" id="1229783"/>
    <lineage>
        <taxon>Bacteria</taxon>
        <taxon>Bacillati</taxon>
        <taxon>Bacillota</taxon>
        <taxon>Bacilli</taxon>
        <taxon>Bacillales</taxon>
        <taxon>Staphylococcaceae</taxon>
        <taxon>Staphylococcus</taxon>
    </lineage>
</organism>
<sequence>MTLMRTITFILSIFLVGMVEMVVAGIMNLMSQDLHVSEALIGQLVTIYALTFAITGPFLVKVTEKYNPKTVLLWTLGFFILGNLIITISPNFYILIIGRILSSAAAALIVVRILALTVVLTTPKNRGKMLGIVYTGFSGSNVFGVPIGTVIGDAIGWRFTFLLIVVISMLTSILLLIYLPANLKTKPETNHEHGTVIKSKSEIAKYILITFLVLTANAVTYIYINPLIHSGGHDMNFISLSLFIIGIAGILGTALGGFLTDKLSSKLWLLIAMVGFTLAMIGVHFALETSILLMIIFFIWHITEWSTNPAVQTGLIQQIEGDSSQVMSWNMSSLNAGIGFGAMLGGFVVTTFDVHTTIFVSTAISILSVLLILSLKSPKKA</sequence>
<evidence type="ECO:0000256" key="3">
    <source>
        <dbReference type="ARBA" id="ARBA00022475"/>
    </source>
</evidence>
<proteinExistence type="predicted"/>
<dbReference type="GO" id="GO:0005886">
    <property type="term" value="C:plasma membrane"/>
    <property type="evidence" value="ECO:0007669"/>
    <property type="project" value="UniProtKB-SubCell"/>
</dbReference>
<dbReference type="InterPro" id="IPR020846">
    <property type="entry name" value="MFS_dom"/>
</dbReference>
<feature type="domain" description="Major facilitator superfamily (MFS) profile" evidence="8">
    <location>
        <begin position="5"/>
        <end position="380"/>
    </location>
</feature>
<evidence type="ECO:0000256" key="1">
    <source>
        <dbReference type="ARBA" id="ARBA00004651"/>
    </source>
</evidence>
<feature type="transmembrane region" description="Helical" evidence="7">
    <location>
        <begin position="236"/>
        <end position="260"/>
    </location>
</feature>
<dbReference type="EMBL" id="AMSQ01000024">
    <property type="protein sequence ID" value="EKU45846.1"/>
    <property type="molecule type" value="Genomic_DNA"/>
</dbReference>
<dbReference type="PROSITE" id="PS50850">
    <property type="entry name" value="MFS"/>
    <property type="match status" value="1"/>
</dbReference>
<keyword evidence="4 7" id="KW-0812">Transmembrane</keyword>
<dbReference type="PANTHER" id="PTHR43124:SF8">
    <property type="entry name" value="INNER MEMBRANE TRANSPORT PROTEIN YDHP"/>
    <property type="match status" value="1"/>
</dbReference>
<evidence type="ECO:0000256" key="2">
    <source>
        <dbReference type="ARBA" id="ARBA00022448"/>
    </source>
</evidence>
<dbReference type="AlphaFoldDB" id="K9AIG5"/>
<dbReference type="STRING" id="1229783.C273_10662"/>
<dbReference type="InterPro" id="IPR011701">
    <property type="entry name" value="MFS"/>
</dbReference>
<comment type="subcellular location">
    <subcellularLocation>
        <location evidence="1">Cell membrane</location>
        <topology evidence="1">Multi-pass membrane protein</topology>
    </subcellularLocation>
</comment>
<reference evidence="9 10" key="1">
    <citation type="journal article" date="2013" name="Genome Announc.">
        <title>Genome Sequence of Staphylococcus massiliensis Strain S46, Isolated from the Surface of Healthy Human Skin.</title>
        <authorList>
            <person name="Srivastav R."/>
            <person name="Singh A."/>
            <person name="Jangir P.K."/>
            <person name="Kumari C."/>
            <person name="Muduli S."/>
            <person name="Sharma R."/>
        </authorList>
    </citation>
    <scope>NUCLEOTIDE SEQUENCE [LARGE SCALE GENOMIC DNA]</scope>
    <source>
        <strain evidence="9 10">S46</strain>
    </source>
</reference>
<dbReference type="SUPFAM" id="SSF103473">
    <property type="entry name" value="MFS general substrate transporter"/>
    <property type="match status" value="1"/>
</dbReference>
<dbReference type="Proteomes" id="UP000009885">
    <property type="component" value="Unassembled WGS sequence"/>
</dbReference>
<evidence type="ECO:0000259" key="8">
    <source>
        <dbReference type="PROSITE" id="PS50850"/>
    </source>
</evidence>
<feature type="transmembrane region" description="Helical" evidence="7">
    <location>
        <begin position="132"/>
        <end position="151"/>
    </location>
</feature>
<dbReference type="InterPro" id="IPR036259">
    <property type="entry name" value="MFS_trans_sf"/>
</dbReference>
<keyword evidence="10" id="KW-1185">Reference proteome</keyword>
<dbReference type="eggNOG" id="COG2814">
    <property type="taxonomic scope" value="Bacteria"/>
</dbReference>
<feature type="transmembrane region" description="Helical" evidence="7">
    <location>
        <begin position="40"/>
        <end position="60"/>
    </location>
</feature>
<feature type="transmembrane region" description="Helical" evidence="7">
    <location>
        <begin position="157"/>
        <end position="179"/>
    </location>
</feature>
<feature type="transmembrane region" description="Helical" evidence="7">
    <location>
        <begin position="100"/>
        <end position="120"/>
    </location>
</feature>
<keyword evidence="2" id="KW-0813">Transport</keyword>
<protein>
    <submittedName>
        <fullName evidence="9">Major facilitator family transporter</fullName>
    </submittedName>
</protein>
<dbReference type="RefSeq" id="WP_009384850.1">
    <property type="nucleotide sequence ID" value="NZ_AMSQ01000024.1"/>
</dbReference>
<dbReference type="InterPro" id="IPR050189">
    <property type="entry name" value="MFS_Efflux_Transporters"/>
</dbReference>
<feature type="transmembrane region" description="Helical" evidence="7">
    <location>
        <begin position="72"/>
        <end position="94"/>
    </location>
</feature>